<evidence type="ECO:0000256" key="5">
    <source>
        <dbReference type="ARBA" id="ARBA00023295"/>
    </source>
</evidence>
<dbReference type="Pfam" id="PF00933">
    <property type="entry name" value="Glyco_hydro_3"/>
    <property type="match status" value="1"/>
</dbReference>
<dbReference type="AlphaFoldDB" id="A0A955I182"/>
<dbReference type="GO" id="GO:0009254">
    <property type="term" value="P:peptidoglycan turnover"/>
    <property type="evidence" value="ECO:0007669"/>
    <property type="project" value="TreeGrafter"/>
</dbReference>
<evidence type="ECO:0000313" key="8">
    <source>
        <dbReference type="Proteomes" id="UP000741282"/>
    </source>
</evidence>
<dbReference type="InterPro" id="IPR017853">
    <property type="entry name" value="GH"/>
</dbReference>
<evidence type="ECO:0000259" key="6">
    <source>
        <dbReference type="Pfam" id="PF00933"/>
    </source>
</evidence>
<dbReference type="InterPro" id="IPR050226">
    <property type="entry name" value="NagZ_Beta-hexosaminidase"/>
</dbReference>
<accession>A0A955I182</accession>
<evidence type="ECO:0000256" key="3">
    <source>
        <dbReference type="ARBA" id="ARBA00012663"/>
    </source>
</evidence>
<dbReference type="GO" id="GO:0005975">
    <property type="term" value="P:carbohydrate metabolic process"/>
    <property type="evidence" value="ECO:0007669"/>
    <property type="project" value="InterPro"/>
</dbReference>
<keyword evidence="5" id="KW-0326">Glycosidase</keyword>
<dbReference type="GO" id="GO:0004563">
    <property type="term" value="F:beta-N-acetylhexosaminidase activity"/>
    <property type="evidence" value="ECO:0007669"/>
    <property type="project" value="UniProtKB-EC"/>
</dbReference>
<dbReference type="PANTHER" id="PTHR30480">
    <property type="entry name" value="BETA-HEXOSAMINIDASE-RELATED"/>
    <property type="match status" value="1"/>
</dbReference>
<organism evidence="7 8">
    <name type="scientific">Candidatus Dojkabacteria bacterium</name>
    <dbReference type="NCBI Taxonomy" id="2099670"/>
    <lineage>
        <taxon>Bacteria</taxon>
        <taxon>Candidatus Dojkabacteria</taxon>
    </lineage>
</organism>
<evidence type="ECO:0000256" key="2">
    <source>
        <dbReference type="ARBA" id="ARBA00005336"/>
    </source>
</evidence>
<sequence>MMDPDQILRISKSLRSTTFLVGLFLAVLITGLILSISTRTDPPMIPQVKSVTTRSKRPHNTFPPLKAERDMIFDQLSNLTLEEKIGQMFMGGSYKSDSLAQQVELISTYHFGGIILMGINVTDTLKTKESIDKINKAQDSDLPPILIAIDEEGGSVSRLWGQLTDQSAQPDLNTEKLANDTAYRRGTELHDMGINVNFAPVVDYIPDQGSFLYDRVFRGDRDQIAKLGSAMVRGYRDAGIIAVPKHFPGHPSTPIDSHNALPTCDISTSQMDEYTSQFRYMIDTSAPVMIMTGHVLFPNIDDQNLSTLSPIWIDEYLRGDLGYQGVVITDGMMMGAITDGHTFEGNIINAVKAGNDILLYVTEPRYQADAYKILLNSVRNGTISEDRIDESVYRILQMKKVLEETH</sequence>
<proteinExistence type="inferred from homology"/>
<comment type="similarity">
    <text evidence="2">Belongs to the glycosyl hydrolase 3 family.</text>
</comment>
<evidence type="ECO:0000256" key="4">
    <source>
        <dbReference type="ARBA" id="ARBA00022801"/>
    </source>
</evidence>
<dbReference type="Proteomes" id="UP000741282">
    <property type="component" value="Unassembled WGS sequence"/>
</dbReference>
<dbReference type="EMBL" id="JAGQLN010000002">
    <property type="protein sequence ID" value="MCA9376432.1"/>
    <property type="molecule type" value="Genomic_DNA"/>
</dbReference>
<protein>
    <recommendedName>
        <fullName evidence="3">beta-N-acetylhexosaminidase</fullName>
        <ecNumber evidence="3">3.2.1.52</ecNumber>
    </recommendedName>
</protein>
<dbReference type="EC" id="3.2.1.52" evidence="3"/>
<dbReference type="Gene3D" id="3.20.20.300">
    <property type="entry name" value="Glycoside hydrolase, family 3, N-terminal domain"/>
    <property type="match status" value="1"/>
</dbReference>
<comment type="caution">
    <text evidence="7">The sequence shown here is derived from an EMBL/GenBank/DDBJ whole genome shotgun (WGS) entry which is preliminary data.</text>
</comment>
<evidence type="ECO:0000313" key="7">
    <source>
        <dbReference type="EMBL" id="MCA9376432.1"/>
    </source>
</evidence>
<feature type="domain" description="Glycoside hydrolase family 3 N-terminal" evidence="6">
    <location>
        <begin position="80"/>
        <end position="397"/>
    </location>
</feature>
<reference evidence="7" key="1">
    <citation type="submission" date="2020-04" db="EMBL/GenBank/DDBJ databases">
        <authorList>
            <person name="Zhang T."/>
        </authorList>
    </citation>
    <scope>NUCLEOTIDE SEQUENCE</scope>
    <source>
        <strain evidence="7">HKST-UBA17</strain>
    </source>
</reference>
<dbReference type="SUPFAM" id="SSF51445">
    <property type="entry name" value="(Trans)glycosidases"/>
    <property type="match status" value="1"/>
</dbReference>
<dbReference type="InterPro" id="IPR036962">
    <property type="entry name" value="Glyco_hydro_3_N_sf"/>
</dbReference>
<name>A0A955I182_9BACT</name>
<keyword evidence="4" id="KW-0378">Hydrolase</keyword>
<dbReference type="PANTHER" id="PTHR30480:SF13">
    <property type="entry name" value="BETA-HEXOSAMINIDASE"/>
    <property type="match status" value="1"/>
</dbReference>
<reference evidence="7" key="2">
    <citation type="journal article" date="2021" name="Microbiome">
        <title>Successional dynamics and alternative stable states in a saline activated sludge microbial community over 9 years.</title>
        <authorList>
            <person name="Wang Y."/>
            <person name="Ye J."/>
            <person name="Ju F."/>
            <person name="Liu L."/>
            <person name="Boyd J.A."/>
            <person name="Deng Y."/>
            <person name="Parks D.H."/>
            <person name="Jiang X."/>
            <person name="Yin X."/>
            <person name="Woodcroft B.J."/>
            <person name="Tyson G.W."/>
            <person name="Hugenholtz P."/>
            <person name="Polz M.F."/>
            <person name="Zhang T."/>
        </authorList>
    </citation>
    <scope>NUCLEOTIDE SEQUENCE</scope>
    <source>
        <strain evidence="7">HKST-UBA17</strain>
    </source>
</reference>
<gene>
    <name evidence="7" type="ORF">KC685_00750</name>
</gene>
<dbReference type="InterPro" id="IPR001764">
    <property type="entry name" value="Glyco_hydro_3_N"/>
</dbReference>
<evidence type="ECO:0000256" key="1">
    <source>
        <dbReference type="ARBA" id="ARBA00001231"/>
    </source>
</evidence>
<comment type="catalytic activity">
    <reaction evidence="1">
        <text>Hydrolysis of terminal non-reducing N-acetyl-D-hexosamine residues in N-acetyl-beta-D-hexosaminides.</text>
        <dbReference type="EC" id="3.2.1.52"/>
    </reaction>
</comment>